<dbReference type="RefSeq" id="WP_058739102.1">
    <property type="nucleotide sequence ID" value="NZ_CP011266.1"/>
</dbReference>
<proteinExistence type="predicted"/>
<dbReference type="Proteomes" id="UP000067738">
    <property type="component" value="Chromosome"/>
</dbReference>
<sequence>MIEDKLDKLIELNERIVNQNDEIINLLKGDDNGEKNVVESSLAEEPEDDDEDVPAVNNVSKFFSTSELSSGELLFVANSQDSQIDIYKISVKASDELKVVPQEMEEETRNILDDGNYEITIENLTGNSLTSQFKMPLLIAVESFNENMSIPSNVAILDDESYVNIPDILRVAIENGAEKIYLSMKNAMSVLQAPPMIMDYLQFYKNKDDLLKHL</sequence>
<dbReference type="GeneID" id="26735994"/>
<accession>A0A0U2L592</accession>
<evidence type="ECO:0000313" key="2">
    <source>
        <dbReference type="Proteomes" id="UP000067738"/>
    </source>
</evidence>
<keyword evidence="2" id="KW-1185">Reference proteome</keyword>
<evidence type="ECO:0000313" key="1">
    <source>
        <dbReference type="EMBL" id="ALT68814.1"/>
    </source>
</evidence>
<dbReference type="EMBL" id="CP011266">
    <property type="protein sequence ID" value="ALT68814.1"/>
    <property type="molecule type" value="Genomic_DNA"/>
</dbReference>
<reference evidence="1 2" key="1">
    <citation type="submission" date="2015-04" db="EMBL/GenBank/DDBJ databases">
        <title>The complete genome sequence of the rumen methanogen Methanobrevibacter millerae SM9.</title>
        <authorList>
            <person name="Leahy S.C."/>
            <person name="Kelly W.J."/>
            <person name="Pacheco D.M."/>
            <person name="Li D."/>
            <person name="Altermann E."/>
            <person name="Attwood G.T."/>
        </authorList>
    </citation>
    <scope>NUCLEOTIDE SEQUENCE [LARGE SCALE GENOMIC DNA]</scope>
    <source>
        <strain evidence="1 2">SM9</strain>
    </source>
</reference>
<dbReference type="PATRIC" id="fig|230361.4.peg.1056"/>
<dbReference type="OrthoDB" id="382194at2157"/>
<dbReference type="AlphaFoldDB" id="A0A0U2L592"/>
<gene>
    <name evidence="1" type="ORF">sm9_1025</name>
</gene>
<protein>
    <submittedName>
        <fullName evidence="1">Uncharacterized protein</fullName>
    </submittedName>
</protein>
<dbReference type="KEGG" id="mmil:sm9_1025"/>
<organism evidence="1 2">
    <name type="scientific">Methanobrevibacter millerae</name>
    <dbReference type="NCBI Taxonomy" id="230361"/>
    <lineage>
        <taxon>Archaea</taxon>
        <taxon>Methanobacteriati</taxon>
        <taxon>Methanobacteriota</taxon>
        <taxon>Methanomada group</taxon>
        <taxon>Methanobacteria</taxon>
        <taxon>Methanobacteriales</taxon>
        <taxon>Methanobacteriaceae</taxon>
        <taxon>Methanobrevibacter</taxon>
    </lineage>
</organism>
<name>A0A0U2L592_9EURY</name>